<dbReference type="Proteomes" id="UP001187471">
    <property type="component" value="Unassembled WGS sequence"/>
</dbReference>
<comment type="caution">
    <text evidence="4">The sequence shown here is derived from an EMBL/GenBank/DDBJ whole genome shotgun (WGS) entry which is preliminary data.</text>
</comment>
<dbReference type="InterPro" id="IPR032454">
    <property type="entry name" value="Histone_H2A_C"/>
</dbReference>
<evidence type="ECO:0000313" key="4">
    <source>
        <dbReference type="EMBL" id="KAK2992592.1"/>
    </source>
</evidence>
<keyword evidence="1" id="KW-0158">Chromosome</keyword>
<keyword evidence="1" id="KW-0238">DNA-binding</keyword>
<dbReference type="GO" id="GO:0003677">
    <property type="term" value="F:DNA binding"/>
    <property type="evidence" value="ECO:0007669"/>
    <property type="project" value="UniProtKB-KW"/>
</dbReference>
<feature type="compositionally biased region" description="Polar residues" evidence="2">
    <location>
        <begin position="172"/>
        <end position="181"/>
    </location>
</feature>
<comment type="similarity">
    <text evidence="1">Belongs to the histone H2A family.</text>
</comment>
<dbReference type="GO" id="GO:0005634">
    <property type="term" value="C:nucleus"/>
    <property type="evidence" value="ECO:0007669"/>
    <property type="project" value="UniProtKB-SubCell"/>
</dbReference>
<gene>
    <name evidence="4" type="ORF">RJ640_013212</name>
</gene>
<feature type="region of interest" description="Disordered" evidence="2">
    <location>
        <begin position="66"/>
        <end position="89"/>
    </location>
</feature>
<dbReference type="GO" id="GO:0046982">
    <property type="term" value="F:protein heterodimerization activity"/>
    <property type="evidence" value="ECO:0007669"/>
    <property type="project" value="InterPro"/>
</dbReference>
<dbReference type="PRINTS" id="PR00620">
    <property type="entry name" value="HISTONEH2A"/>
</dbReference>
<keyword evidence="1" id="KW-0544">Nucleosome core</keyword>
<organism evidence="4 5">
    <name type="scientific">Escallonia rubra</name>
    <dbReference type="NCBI Taxonomy" id="112253"/>
    <lineage>
        <taxon>Eukaryota</taxon>
        <taxon>Viridiplantae</taxon>
        <taxon>Streptophyta</taxon>
        <taxon>Embryophyta</taxon>
        <taxon>Tracheophyta</taxon>
        <taxon>Spermatophyta</taxon>
        <taxon>Magnoliopsida</taxon>
        <taxon>eudicotyledons</taxon>
        <taxon>Gunneridae</taxon>
        <taxon>Pentapetalae</taxon>
        <taxon>asterids</taxon>
        <taxon>campanulids</taxon>
        <taxon>Escalloniales</taxon>
        <taxon>Escalloniaceae</taxon>
        <taxon>Escallonia</taxon>
    </lineage>
</organism>
<dbReference type="EMBL" id="JAVXUO010000396">
    <property type="protein sequence ID" value="KAK2992592.1"/>
    <property type="molecule type" value="Genomic_DNA"/>
</dbReference>
<keyword evidence="5" id="KW-1185">Reference proteome</keyword>
<feature type="region of interest" description="Disordered" evidence="2">
    <location>
        <begin position="160"/>
        <end position="181"/>
    </location>
</feature>
<dbReference type="Gene3D" id="1.10.20.10">
    <property type="entry name" value="Histone, subunit A"/>
    <property type="match status" value="1"/>
</dbReference>
<comment type="subunit">
    <text evidence="1">The nucleosome is a histone octamer containing two molecules each of H2A, H2B, H3 and H4 assembled in one H3-H4 heterotetramer and two H2A-H2B heterodimers. The octamer wraps approximately 147 bp of DNA.</text>
</comment>
<proteinExistence type="inferred from homology"/>
<comment type="subcellular location">
    <subcellularLocation>
        <location evidence="1">Nucleus</location>
    </subcellularLocation>
</comment>
<evidence type="ECO:0000256" key="1">
    <source>
        <dbReference type="RuleBase" id="RU003767"/>
    </source>
</evidence>
<evidence type="ECO:0000256" key="2">
    <source>
        <dbReference type="SAM" id="MobiDB-lite"/>
    </source>
</evidence>
<feature type="domain" description="Histone H2A C-terminal" evidence="3">
    <location>
        <begin position="135"/>
        <end position="167"/>
    </location>
</feature>
<accession>A0AA88RW97</accession>
<dbReference type="PANTHER" id="PTHR23430">
    <property type="entry name" value="HISTONE H2A"/>
    <property type="match status" value="1"/>
</dbReference>
<protein>
    <recommendedName>
        <fullName evidence="1">Histone H2A</fullName>
    </recommendedName>
</protein>
<dbReference type="InterPro" id="IPR002119">
    <property type="entry name" value="Histone_H2A"/>
</dbReference>
<evidence type="ECO:0000313" key="5">
    <source>
        <dbReference type="Proteomes" id="UP001187471"/>
    </source>
</evidence>
<dbReference type="SUPFAM" id="SSF47113">
    <property type="entry name" value="Histone-fold"/>
    <property type="match status" value="1"/>
</dbReference>
<evidence type="ECO:0000259" key="3">
    <source>
        <dbReference type="Pfam" id="PF16211"/>
    </source>
</evidence>
<dbReference type="GO" id="GO:0000786">
    <property type="term" value="C:nucleosome"/>
    <property type="evidence" value="ECO:0007669"/>
    <property type="project" value="UniProtKB-KW"/>
</dbReference>
<dbReference type="SMART" id="SM00414">
    <property type="entry name" value="H2A"/>
    <property type="match status" value="1"/>
</dbReference>
<dbReference type="GO" id="GO:0030527">
    <property type="term" value="F:structural constituent of chromatin"/>
    <property type="evidence" value="ECO:0007669"/>
    <property type="project" value="InterPro"/>
</dbReference>
<dbReference type="AlphaFoldDB" id="A0AA88RW97"/>
<keyword evidence="1" id="KW-0539">Nucleus</keyword>
<sequence>MEYKRVLAGLKAWESAKQDAELATKEARMQEHVELKKKNALEVLKNLAATSSKEIPIQQQQHLYDLAAPPPSKPSTADHPAPIPPYNPPPKGSNFYYIVQILHSIALLSEKCCKGQQEDEDQPPRNMKLAIRNDEELGKLLQEVKIASGGVLPNINPFLLPKKTSAGGGDNASKSPTKIPT</sequence>
<dbReference type="Pfam" id="PF16211">
    <property type="entry name" value="Histone_H2A_C"/>
    <property type="match status" value="1"/>
</dbReference>
<dbReference type="InterPro" id="IPR009072">
    <property type="entry name" value="Histone-fold"/>
</dbReference>
<reference evidence="4" key="1">
    <citation type="submission" date="2022-12" db="EMBL/GenBank/DDBJ databases">
        <title>Draft genome assemblies for two species of Escallonia (Escalloniales).</title>
        <authorList>
            <person name="Chanderbali A."/>
            <person name="Dervinis C."/>
            <person name="Anghel I."/>
            <person name="Soltis D."/>
            <person name="Soltis P."/>
            <person name="Zapata F."/>
        </authorList>
    </citation>
    <scope>NUCLEOTIDE SEQUENCE</scope>
    <source>
        <strain evidence="4">UCBG92.1500</strain>
        <tissue evidence="4">Leaf</tissue>
    </source>
</reference>
<name>A0AA88RW97_9ASTE</name>